<keyword evidence="1" id="KW-0472">Membrane</keyword>
<name>A0A6J5GFT1_9BURK</name>
<dbReference type="EMBL" id="CADIKI010000015">
    <property type="protein sequence ID" value="CAB3799957.1"/>
    <property type="molecule type" value="Genomic_DNA"/>
</dbReference>
<sequence length="281" mass="31389">MLTAELCQYNHQENIGFSRPGLSKVWSKHCTRCATRTLKSIRKIPARYRGHVEMTTPSETSGVDRQELVRWSVAYQKDLFALLQSIFTIAAILAGGLWFWFQGQPLTKANTTLSVEDRRLTGTDWTLLTITIKFENVGLRTIKLTQGDFRVAEVVPVPESISKQLPSERIAGTAPHWKDLKMLQIDDKAENLPVFLNAGETEHVLAEILVPASWKTVRIYARVSSAKDENYWSMTALHDVQPVKVGEEDETAQAASTIIRRSAASVLGRKSGARPARATGK</sequence>
<reference evidence="2 3" key="1">
    <citation type="submission" date="2020-04" db="EMBL/GenBank/DDBJ databases">
        <authorList>
            <person name="De Canck E."/>
        </authorList>
    </citation>
    <scope>NUCLEOTIDE SEQUENCE [LARGE SCALE GENOMIC DNA]</scope>
    <source>
        <strain evidence="2 3">LMG 27177</strain>
    </source>
</reference>
<evidence type="ECO:0000313" key="2">
    <source>
        <dbReference type="EMBL" id="CAB3799957.1"/>
    </source>
</evidence>
<organism evidence="2 3">
    <name type="scientific">Paraburkholderia fynbosensis</name>
    <dbReference type="NCBI Taxonomy" id="1200993"/>
    <lineage>
        <taxon>Bacteria</taxon>
        <taxon>Pseudomonadati</taxon>
        <taxon>Pseudomonadota</taxon>
        <taxon>Betaproteobacteria</taxon>
        <taxon>Burkholderiales</taxon>
        <taxon>Burkholderiaceae</taxon>
        <taxon>Paraburkholderia</taxon>
    </lineage>
</organism>
<dbReference type="Proteomes" id="UP000494252">
    <property type="component" value="Unassembled WGS sequence"/>
</dbReference>
<proteinExistence type="predicted"/>
<keyword evidence="1" id="KW-1133">Transmembrane helix</keyword>
<feature type="transmembrane region" description="Helical" evidence="1">
    <location>
        <begin position="79"/>
        <end position="101"/>
    </location>
</feature>
<gene>
    <name evidence="2" type="ORF">LMG27177_04700</name>
</gene>
<protein>
    <submittedName>
        <fullName evidence="2">Uncharacterized protein</fullName>
    </submittedName>
</protein>
<keyword evidence="1" id="KW-0812">Transmembrane</keyword>
<keyword evidence="3" id="KW-1185">Reference proteome</keyword>
<accession>A0A6J5GFT1</accession>
<dbReference type="AlphaFoldDB" id="A0A6J5GFT1"/>
<evidence type="ECO:0000256" key="1">
    <source>
        <dbReference type="SAM" id="Phobius"/>
    </source>
</evidence>
<evidence type="ECO:0000313" key="3">
    <source>
        <dbReference type="Proteomes" id="UP000494252"/>
    </source>
</evidence>